<dbReference type="AlphaFoldDB" id="A0AAP0MRB0"/>
<dbReference type="Gene3D" id="1.10.8.430">
    <property type="entry name" value="Helical domain of apoptotic protease-activating factors"/>
    <property type="match status" value="1"/>
</dbReference>
<proteinExistence type="predicted"/>
<dbReference type="InterPro" id="IPR042197">
    <property type="entry name" value="Apaf_helical"/>
</dbReference>
<dbReference type="GO" id="GO:0005524">
    <property type="term" value="F:ATP binding"/>
    <property type="evidence" value="ECO:0007669"/>
    <property type="project" value="UniProtKB-KW"/>
</dbReference>
<dbReference type="PANTHER" id="PTHR33463:SF203">
    <property type="entry name" value="AAA+ ATPASE DOMAIN-CONTAINING PROTEIN"/>
    <property type="match status" value="1"/>
</dbReference>
<dbReference type="SMART" id="SM00382">
    <property type="entry name" value="AAA"/>
    <property type="match status" value="1"/>
</dbReference>
<dbReference type="InterPro" id="IPR050905">
    <property type="entry name" value="Plant_NBS-LRR"/>
</dbReference>
<reference evidence="5 6" key="1">
    <citation type="submission" date="2024-05" db="EMBL/GenBank/DDBJ databases">
        <title>Haplotype-resolved chromosome-level genome assembly of Huyou (Citrus changshanensis).</title>
        <authorList>
            <person name="Miao C."/>
            <person name="Chen W."/>
            <person name="Wu Y."/>
            <person name="Wang L."/>
            <person name="Zhao S."/>
            <person name="Grierson D."/>
            <person name="Xu C."/>
            <person name="Chen K."/>
        </authorList>
    </citation>
    <scope>NUCLEOTIDE SEQUENCE [LARGE SCALE GENOMIC DNA]</scope>
    <source>
        <strain evidence="5">01-14</strain>
        <tissue evidence="5">Leaf</tissue>
    </source>
</reference>
<protein>
    <recommendedName>
        <fullName evidence="4">AAA+ ATPase domain-containing protein</fullName>
    </recommendedName>
</protein>
<accession>A0AAP0MRB0</accession>
<dbReference type="SUPFAM" id="SSF52540">
    <property type="entry name" value="P-loop containing nucleoside triphosphate hydrolases"/>
    <property type="match status" value="1"/>
</dbReference>
<dbReference type="PANTHER" id="PTHR33463">
    <property type="entry name" value="NB-ARC DOMAIN-CONTAINING PROTEIN-RELATED"/>
    <property type="match status" value="1"/>
</dbReference>
<evidence type="ECO:0000256" key="2">
    <source>
        <dbReference type="ARBA" id="ARBA00022821"/>
    </source>
</evidence>
<dbReference type="Proteomes" id="UP001428341">
    <property type="component" value="Unassembled WGS sequence"/>
</dbReference>
<feature type="domain" description="AAA+ ATPase" evidence="4">
    <location>
        <begin position="30"/>
        <end position="179"/>
    </location>
</feature>
<comment type="caution">
    <text evidence="5">The sequence shown here is derived from an EMBL/GenBank/DDBJ whole genome shotgun (WGS) entry which is preliminary data.</text>
</comment>
<keyword evidence="2" id="KW-0611">Plant defense</keyword>
<dbReference type="GO" id="GO:0043531">
    <property type="term" value="F:ADP binding"/>
    <property type="evidence" value="ECO:0007669"/>
    <property type="project" value="InterPro"/>
</dbReference>
<dbReference type="Pfam" id="PF00931">
    <property type="entry name" value="NB-ARC"/>
    <property type="match status" value="1"/>
</dbReference>
<dbReference type="PRINTS" id="PR00364">
    <property type="entry name" value="DISEASERSIST"/>
</dbReference>
<dbReference type="EMBL" id="JBCGBO010000003">
    <property type="protein sequence ID" value="KAK9215691.1"/>
    <property type="molecule type" value="Genomic_DNA"/>
</dbReference>
<dbReference type="InterPro" id="IPR003593">
    <property type="entry name" value="AAA+_ATPase"/>
</dbReference>
<dbReference type="InterPro" id="IPR002182">
    <property type="entry name" value="NB-ARC"/>
</dbReference>
<evidence type="ECO:0000256" key="3">
    <source>
        <dbReference type="ARBA" id="ARBA00022840"/>
    </source>
</evidence>
<dbReference type="InterPro" id="IPR027417">
    <property type="entry name" value="P-loop_NTPase"/>
</dbReference>
<evidence type="ECO:0000313" key="6">
    <source>
        <dbReference type="Proteomes" id="UP001428341"/>
    </source>
</evidence>
<keyword evidence="3" id="KW-0067">ATP-binding</keyword>
<dbReference type="GO" id="GO:0006952">
    <property type="term" value="P:defense response"/>
    <property type="evidence" value="ECO:0007669"/>
    <property type="project" value="UniProtKB-KW"/>
</dbReference>
<evidence type="ECO:0000313" key="5">
    <source>
        <dbReference type="EMBL" id="KAK9215691.1"/>
    </source>
</evidence>
<sequence length="408" mass="46252">MELTSSRLYQQFNSRRSIFRDIMVAMKDDEVNMIGVYGSGGVGKTTLVKAVARQVIEEKLFDEVVMVEVTRTPDQKPIQDKIASDLGLQFGQHDDVLQRAGLLSERLKKEKRVLIILDDIWMRLDLDGIGIPFWGNEKQSVRQQEDWKERYVDQSRCKILLTSRNQHVLCNEMNIQKAFSIGVLSDEEALSFFWSNVGDAARRSDFLPIGVEIVRECRGFPIAIITIANALKNKIPFFWKDAFDQLRNSNQRRMGGEDANVNSIIELSYNFLESEEAKSLFRLCGLLNGGSQIPIDALMRCGMGLGLLKDGCASVEEIIGETSSNGNICVEEEEEEARRRFVFPRLTWLNLSLLPRLKSFCPGVDISEWPLLKSLGVFGCDSVEILFASPEYFSCDSQRPLFVLDPKV</sequence>
<keyword evidence="1" id="KW-0547">Nucleotide-binding</keyword>
<dbReference type="Gene3D" id="3.40.50.300">
    <property type="entry name" value="P-loop containing nucleotide triphosphate hydrolases"/>
    <property type="match status" value="1"/>
</dbReference>
<evidence type="ECO:0000256" key="1">
    <source>
        <dbReference type="ARBA" id="ARBA00022741"/>
    </source>
</evidence>
<gene>
    <name evidence="5" type="ORF">WN944_007697</name>
</gene>
<organism evidence="5 6">
    <name type="scientific">Citrus x changshan-huyou</name>
    <dbReference type="NCBI Taxonomy" id="2935761"/>
    <lineage>
        <taxon>Eukaryota</taxon>
        <taxon>Viridiplantae</taxon>
        <taxon>Streptophyta</taxon>
        <taxon>Embryophyta</taxon>
        <taxon>Tracheophyta</taxon>
        <taxon>Spermatophyta</taxon>
        <taxon>Magnoliopsida</taxon>
        <taxon>eudicotyledons</taxon>
        <taxon>Gunneridae</taxon>
        <taxon>Pentapetalae</taxon>
        <taxon>rosids</taxon>
        <taxon>malvids</taxon>
        <taxon>Sapindales</taxon>
        <taxon>Rutaceae</taxon>
        <taxon>Aurantioideae</taxon>
        <taxon>Citrus</taxon>
    </lineage>
</organism>
<keyword evidence="6" id="KW-1185">Reference proteome</keyword>
<evidence type="ECO:0000259" key="4">
    <source>
        <dbReference type="SMART" id="SM00382"/>
    </source>
</evidence>
<name>A0AAP0MRB0_9ROSI</name>